<evidence type="ECO:0000256" key="2">
    <source>
        <dbReference type="ARBA" id="ARBA00023242"/>
    </source>
</evidence>
<accession>A0ABP1RBP6</accession>
<evidence type="ECO:0000256" key="1">
    <source>
        <dbReference type="ARBA" id="ARBA00004123"/>
    </source>
</evidence>
<feature type="compositionally biased region" description="Low complexity" evidence="4">
    <location>
        <begin position="114"/>
        <end position="125"/>
    </location>
</feature>
<dbReference type="SUPFAM" id="SSF47113">
    <property type="entry name" value="Histone-fold"/>
    <property type="match status" value="1"/>
</dbReference>
<organism evidence="6 7">
    <name type="scientific">Orchesella dallaii</name>
    <dbReference type="NCBI Taxonomy" id="48710"/>
    <lineage>
        <taxon>Eukaryota</taxon>
        <taxon>Metazoa</taxon>
        <taxon>Ecdysozoa</taxon>
        <taxon>Arthropoda</taxon>
        <taxon>Hexapoda</taxon>
        <taxon>Collembola</taxon>
        <taxon>Entomobryomorpha</taxon>
        <taxon>Entomobryoidea</taxon>
        <taxon>Orchesellidae</taxon>
        <taxon>Orchesellinae</taxon>
        <taxon>Orchesella</taxon>
    </lineage>
</organism>
<dbReference type="InterPro" id="IPR009072">
    <property type="entry name" value="Histone-fold"/>
</dbReference>
<evidence type="ECO:0000256" key="3">
    <source>
        <dbReference type="ARBA" id="ARBA00039793"/>
    </source>
</evidence>
<protein>
    <recommendedName>
        <fullName evidence="3">DNA polymerase epsilon subunit 3</fullName>
    </recommendedName>
</protein>
<reference evidence="6 7" key="1">
    <citation type="submission" date="2024-08" db="EMBL/GenBank/DDBJ databases">
        <authorList>
            <person name="Cucini C."/>
            <person name="Frati F."/>
        </authorList>
    </citation>
    <scope>NUCLEOTIDE SEQUENCE [LARGE SCALE GENOMIC DNA]</scope>
</reference>
<feature type="compositionally biased region" description="Acidic residues" evidence="4">
    <location>
        <begin position="136"/>
        <end position="148"/>
    </location>
</feature>
<keyword evidence="2" id="KW-0539">Nucleus</keyword>
<dbReference type="PANTHER" id="PTHR46172:SF1">
    <property type="entry name" value="DNA POLYMERASE EPSILON SUBUNIT 3"/>
    <property type="match status" value="1"/>
</dbReference>
<evidence type="ECO:0000313" key="7">
    <source>
        <dbReference type="Proteomes" id="UP001642540"/>
    </source>
</evidence>
<comment type="subcellular location">
    <subcellularLocation>
        <location evidence="1">Nucleus</location>
    </subcellularLocation>
</comment>
<dbReference type="InterPro" id="IPR003958">
    <property type="entry name" value="CBFA_NFYB_domain"/>
</dbReference>
<feature type="compositionally biased region" description="Basic and acidic residues" evidence="4">
    <location>
        <begin position="89"/>
        <end position="109"/>
    </location>
</feature>
<keyword evidence="7" id="KW-1185">Reference proteome</keyword>
<proteinExistence type="predicted"/>
<dbReference type="Gene3D" id="1.10.20.10">
    <property type="entry name" value="Histone, subunit A"/>
    <property type="match status" value="1"/>
</dbReference>
<evidence type="ECO:0000313" key="6">
    <source>
        <dbReference type="EMBL" id="CAL8122771.1"/>
    </source>
</evidence>
<dbReference type="Pfam" id="PF00808">
    <property type="entry name" value="CBFD_NFYB_HMF"/>
    <property type="match status" value="1"/>
</dbReference>
<dbReference type="Proteomes" id="UP001642540">
    <property type="component" value="Unassembled WGS sequence"/>
</dbReference>
<evidence type="ECO:0000256" key="4">
    <source>
        <dbReference type="SAM" id="MobiDB-lite"/>
    </source>
</evidence>
<evidence type="ECO:0000259" key="5">
    <source>
        <dbReference type="Pfam" id="PF00808"/>
    </source>
</evidence>
<sequence>MAEKPEELSLPVASVSRVVNDALPPNVNVSQEARKVIAKTASVFVLYTTATAASLASKAGRKTMNANDVLAALMENDFPQFKEPLERSLEHYRETQKKKKESTTARKSEQANTSKPGKSPSPNSKKSPKQKATAAEEPEAASDSEGED</sequence>
<feature type="region of interest" description="Disordered" evidence="4">
    <location>
        <begin position="89"/>
        <end position="148"/>
    </location>
</feature>
<name>A0ABP1RBP6_9HEXA</name>
<gene>
    <name evidence="6" type="ORF">ODALV1_LOCUS19945</name>
</gene>
<feature type="domain" description="Transcription factor CBF/NF-Y/archaeal histone" evidence="5">
    <location>
        <begin position="9"/>
        <end position="73"/>
    </location>
</feature>
<comment type="caution">
    <text evidence="6">The sequence shown here is derived from an EMBL/GenBank/DDBJ whole genome shotgun (WGS) entry which is preliminary data.</text>
</comment>
<dbReference type="CDD" id="cd22928">
    <property type="entry name" value="HFD_POLE3_DPB4"/>
    <property type="match status" value="1"/>
</dbReference>
<dbReference type="EMBL" id="CAXLJM020000068">
    <property type="protein sequence ID" value="CAL8122771.1"/>
    <property type="molecule type" value="Genomic_DNA"/>
</dbReference>
<dbReference type="PANTHER" id="PTHR46172">
    <property type="entry name" value="DNA POLYMERASE EPSILON SUBUNIT 3"/>
    <property type="match status" value="1"/>
</dbReference>
<dbReference type="InterPro" id="IPR051377">
    <property type="entry name" value="DNA_Pol-Epsilon_Subunit"/>
</dbReference>